<dbReference type="AlphaFoldDB" id="U5D4M8"/>
<evidence type="ECO:0000313" key="4">
    <source>
        <dbReference type="EMBL" id="ERN17404.1"/>
    </source>
</evidence>
<evidence type="ECO:0000256" key="1">
    <source>
        <dbReference type="ARBA" id="ARBA00008668"/>
    </source>
</evidence>
<dbReference type="HOGENOM" id="CLU_015101_0_2_1"/>
<dbReference type="InterPro" id="IPR035669">
    <property type="entry name" value="SGNH_plant_lipase-like"/>
</dbReference>
<keyword evidence="5" id="KW-1185">Reference proteome</keyword>
<dbReference type="GO" id="GO:0016788">
    <property type="term" value="F:hydrolase activity, acting on ester bonds"/>
    <property type="evidence" value="ECO:0007669"/>
    <property type="project" value="InterPro"/>
</dbReference>
<dbReference type="PANTHER" id="PTHR45648:SF106">
    <property type="entry name" value="ANTHER-SPECIFIC PROLINE-RICH PROTEIN APG"/>
    <property type="match status" value="1"/>
</dbReference>
<dbReference type="GO" id="GO:0016042">
    <property type="term" value="P:lipid catabolic process"/>
    <property type="evidence" value="ECO:0007669"/>
    <property type="project" value="UniProtKB-KW"/>
</dbReference>
<name>U5D4M8_AMBTC</name>
<dbReference type="Proteomes" id="UP000017836">
    <property type="component" value="Unassembled WGS sequence"/>
</dbReference>
<evidence type="ECO:0000256" key="2">
    <source>
        <dbReference type="ARBA" id="ARBA00022801"/>
    </source>
</evidence>
<sequence>MQKLPPISHPEKLGAPTSPPPYLSLSNIFNSFSSISNGVSFASGGAGILDGSSSKPLQECLSLNKQIEYYSAVYGDIVQQLGNNGSQVYLSKSLFALVIGSNDILGYFKPNSKLRSQISPENFIDNLILTLKGQLQRLYNLGARKMATVGVGPIGCCPAQRNQNNTGNCNQETNYWSQKYNEGLLSLLRGMKAQYQNFHFSFFHNYDAVLDFIENPAAHGFKEVKAACCGLGKFNAKVACLPISTYCSNRKDHVFWDLYHPTETVSHMLTDAFFDGSEPLVTPINIRQLLAM</sequence>
<reference evidence="5" key="1">
    <citation type="journal article" date="2013" name="Science">
        <title>The Amborella genome and the evolution of flowering plants.</title>
        <authorList>
            <consortium name="Amborella Genome Project"/>
        </authorList>
    </citation>
    <scope>NUCLEOTIDE SEQUENCE [LARGE SCALE GENOMIC DNA]</scope>
</reference>
<organism evidence="4 5">
    <name type="scientific">Amborella trichopoda</name>
    <dbReference type="NCBI Taxonomy" id="13333"/>
    <lineage>
        <taxon>Eukaryota</taxon>
        <taxon>Viridiplantae</taxon>
        <taxon>Streptophyta</taxon>
        <taxon>Embryophyta</taxon>
        <taxon>Tracheophyta</taxon>
        <taxon>Spermatophyta</taxon>
        <taxon>Magnoliopsida</taxon>
        <taxon>Amborellales</taxon>
        <taxon>Amborellaceae</taxon>
        <taxon>Amborella</taxon>
    </lineage>
</organism>
<dbReference type="eggNOG" id="KOG0017">
    <property type="taxonomic scope" value="Eukaryota"/>
</dbReference>
<dbReference type="PANTHER" id="PTHR45648">
    <property type="entry name" value="GDSL LIPASE/ACYLHYDROLASE FAMILY PROTEIN (AFU_ORTHOLOGUE AFUA_4G14700)"/>
    <property type="match status" value="1"/>
</dbReference>
<dbReference type="InterPro" id="IPR051058">
    <property type="entry name" value="GDSL_Est/Lipase"/>
</dbReference>
<dbReference type="CDD" id="cd01837">
    <property type="entry name" value="SGNH_plant_lipase_like"/>
    <property type="match status" value="1"/>
</dbReference>
<keyword evidence="3" id="KW-0442">Lipid degradation</keyword>
<dbReference type="EMBL" id="KI392350">
    <property type="protein sequence ID" value="ERN17404.1"/>
    <property type="molecule type" value="Genomic_DNA"/>
</dbReference>
<gene>
    <name evidence="4" type="ORF">AMTR_s00037p00213250</name>
</gene>
<keyword evidence="2" id="KW-0378">Hydrolase</keyword>
<dbReference type="STRING" id="13333.U5D4M8"/>
<dbReference type="OMA" id="HMNGRIA"/>
<evidence type="ECO:0000256" key="3">
    <source>
        <dbReference type="ARBA" id="ARBA00022963"/>
    </source>
</evidence>
<comment type="similarity">
    <text evidence="1">Belongs to the 'GDSL' lipolytic enzyme family.</text>
</comment>
<dbReference type="InterPro" id="IPR001087">
    <property type="entry name" value="GDSL"/>
</dbReference>
<dbReference type="Gene3D" id="3.40.50.1110">
    <property type="entry name" value="SGNH hydrolase"/>
    <property type="match status" value="1"/>
</dbReference>
<dbReference type="Pfam" id="PF00657">
    <property type="entry name" value="Lipase_GDSL"/>
    <property type="match status" value="1"/>
</dbReference>
<keyword evidence="3" id="KW-0443">Lipid metabolism</keyword>
<proteinExistence type="inferred from homology"/>
<protein>
    <recommendedName>
        <fullName evidence="6">SGNH hydrolase-type esterase domain-containing protein</fullName>
    </recommendedName>
</protein>
<evidence type="ECO:0000313" key="5">
    <source>
        <dbReference type="Proteomes" id="UP000017836"/>
    </source>
</evidence>
<dbReference type="Gramene" id="ERN17404">
    <property type="protein sequence ID" value="ERN17404"/>
    <property type="gene ID" value="AMTR_s00037p00213250"/>
</dbReference>
<accession>U5D4M8</accession>
<evidence type="ECO:0008006" key="6">
    <source>
        <dbReference type="Google" id="ProtNLM"/>
    </source>
</evidence>
<dbReference type="InterPro" id="IPR036514">
    <property type="entry name" value="SGNH_hydro_sf"/>
</dbReference>